<evidence type="ECO:0000256" key="3">
    <source>
        <dbReference type="ARBA" id="ARBA00022723"/>
    </source>
</evidence>
<evidence type="ECO:0000313" key="8">
    <source>
        <dbReference type="EMBL" id="QOV03412.1"/>
    </source>
</evidence>
<dbReference type="InterPro" id="IPR051323">
    <property type="entry name" value="AtsK-like"/>
</dbReference>
<organism evidence="8">
    <name type="scientific">Hypomontagnella monticulosa</name>
    <dbReference type="NCBI Taxonomy" id="2487000"/>
    <lineage>
        <taxon>Eukaryota</taxon>
        <taxon>Fungi</taxon>
        <taxon>Dikarya</taxon>
        <taxon>Ascomycota</taxon>
        <taxon>Pezizomycotina</taxon>
        <taxon>Sordariomycetes</taxon>
        <taxon>Xylariomycetidae</taxon>
        <taxon>Xylariales</taxon>
        <taxon>Hypoxylaceae</taxon>
        <taxon>Hypomontagnella</taxon>
    </lineage>
</organism>
<dbReference type="GO" id="GO:0016706">
    <property type="term" value="F:2-oxoglutarate-dependent dioxygenase activity"/>
    <property type="evidence" value="ECO:0007669"/>
    <property type="project" value="TreeGrafter"/>
</dbReference>
<feature type="domain" description="TauD/TfdA-like" evidence="7">
    <location>
        <begin position="24"/>
        <end position="315"/>
    </location>
</feature>
<evidence type="ECO:0000256" key="6">
    <source>
        <dbReference type="ARBA" id="ARBA00023004"/>
    </source>
</evidence>
<gene>
    <name evidence="8" type="primary">spoG</name>
</gene>
<comment type="cofactor">
    <cofactor evidence="1">
        <name>Fe(2+)</name>
        <dbReference type="ChEBI" id="CHEBI:29033"/>
    </cofactor>
</comment>
<reference evidence="8" key="1">
    <citation type="journal article" date="2020" name="Chem. Sci.">
        <title>The sporothriolides. A new biosynthetic family of fungal secondary metabolites.</title>
        <authorList>
            <person name="Tian D.-S."/>
            <person name="Kuhnert E."/>
            <person name="Ouazzani J."/>
            <person name="Wibberg D."/>
            <person name="Kalinowski J."/>
            <person name="Cox R.J."/>
        </authorList>
    </citation>
    <scope>NUCLEOTIDE SEQUENCE</scope>
    <source>
        <strain evidence="8">MUCL-54604</strain>
    </source>
</reference>
<evidence type="ECO:0000256" key="5">
    <source>
        <dbReference type="ARBA" id="ARBA00023002"/>
    </source>
</evidence>
<dbReference type="GO" id="GO:0005737">
    <property type="term" value="C:cytoplasm"/>
    <property type="evidence" value="ECO:0007669"/>
    <property type="project" value="TreeGrafter"/>
</dbReference>
<evidence type="ECO:0000256" key="4">
    <source>
        <dbReference type="ARBA" id="ARBA00022964"/>
    </source>
</evidence>
<sequence length="373" mass="41048">MSATNGTVQPLELSGALSAYEAIDMTPCIGTEFPTLDLAEALRAPNSDEIIRDLAITICRRGVVAFRSQTNMTNELQKELTHRLGELSGKPAGHRLSKHPLHLIRKDDPEMGILDAGRQQALHGGDTTDKRQKASVEWHSDGSYEVCPPDFTSLRMTDIPRTGGDTLFASGYELYDRLSEPYQRFFESLTATHEVPALRKAAETMEGIYTGPRGAPANTDMLFKQSHPMVRTHPVTGWKTMFAGGLHCRRVNGVTEWESQELLEKILRLVADNHDLQVRIRWNTPCDMVIWDNRCVLHCPTQDHYGLGKRMGYRTMSVAEKPFLNLSSPSRLEANAVVGEKAGKKVSEVPVAAPVKIPAVAAPAAAPAVSAQA</sequence>
<reference evidence="8" key="2">
    <citation type="submission" date="2020-08" db="EMBL/GenBank/DDBJ databases">
        <authorList>
            <person name="Tian D."/>
        </authorList>
    </citation>
    <scope>NUCLEOTIDE SEQUENCE</scope>
    <source>
        <strain evidence="8">MUCL-54604</strain>
    </source>
</reference>
<keyword evidence="6" id="KW-0408">Iron</keyword>
<dbReference type="EMBL" id="MT889334">
    <property type="protein sequence ID" value="QOV03412.1"/>
    <property type="molecule type" value="Genomic_DNA"/>
</dbReference>
<keyword evidence="4" id="KW-0223">Dioxygenase</keyword>
<evidence type="ECO:0000256" key="1">
    <source>
        <dbReference type="ARBA" id="ARBA00001954"/>
    </source>
</evidence>
<keyword evidence="5" id="KW-0560">Oxidoreductase</keyword>
<dbReference type="InterPro" id="IPR003819">
    <property type="entry name" value="TauD/TfdA-like"/>
</dbReference>
<name>A0A7S6R264_9PEZI</name>
<dbReference type="GO" id="GO:0046872">
    <property type="term" value="F:metal ion binding"/>
    <property type="evidence" value="ECO:0007669"/>
    <property type="project" value="UniProtKB-KW"/>
</dbReference>
<dbReference type="InterPro" id="IPR042098">
    <property type="entry name" value="TauD-like_sf"/>
</dbReference>
<accession>A0A7S6R264</accession>
<dbReference type="PANTHER" id="PTHR30468">
    <property type="entry name" value="ALPHA-KETOGLUTARATE-DEPENDENT SULFONATE DIOXYGENASE"/>
    <property type="match status" value="1"/>
</dbReference>
<protein>
    <submittedName>
        <fullName evidence="8">SpoG</fullName>
    </submittedName>
</protein>
<dbReference type="Pfam" id="PF02668">
    <property type="entry name" value="TauD"/>
    <property type="match status" value="1"/>
</dbReference>
<proteinExistence type="inferred from homology"/>
<dbReference type="AlphaFoldDB" id="A0A7S6R264"/>
<evidence type="ECO:0000259" key="7">
    <source>
        <dbReference type="Pfam" id="PF02668"/>
    </source>
</evidence>
<dbReference type="SUPFAM" id="SSF51197">
    <property type="entry name" value="Clavaminate synthase-like"/>
    <property type="match status" value="1"/>
</dbReference>
<evidence type="ECO:0000256" key="2">
    <source>
        <dbReference type="ARBA" id="ARBA00005896"/>
    </source>
</evidence>
<keyword evidence="3" id="KW-0479">Metal-binding</keyword>
<comment type="similarity">
    <text evidence="2">Belongs to the TfdA dioxygenase family.</text>
</comment>
<dbReference type="Gene3D" id="3.60.130.10">
    <property type="entry name" value="Clavaminate synthase-like"/>
    <property type="match status" value="1"/>
</dbReference>
<dbReference type="PANTHER" id="PTHR30468:SF10">
    <property type="entry name" value="TAUD_TFDA-LIKE DOMAIN-CONTAINING PROTEIN"/>
    <property type="match status" value="1"/>
</dbReference>